<accession>A0A2K8LA81</accession>
<evidence type="ECO:0000313" key="2">
    <source>
        <dbReference type="EMBL" id="ATX81854.1"/>
    </source>
</evidence>
<keyword evidence="1" id="KW-0812">Transmembrane</keyword>
<protein>
    <submittedName>
        <fullName evidence="2">ABC-2 family transporter protein</fullName>
    </submittedName>
</protein>
<evidence type="ECO:0000313" key="3">
    <source>
        <dbReference type="Proteomes" id="UP000231637"/>
    </source>
</evidence>
<name>A0A2K8LA81_9PROT</name>
<gene>
    <name evidence="2" type="ORF">Ga0123462_0985</name>
</gene>
<keyword evidence="1" id="KW-0472">Membrane</keyword>
<evidence type="ECO:0000256" key="1">
    <source>
        <dbReference type="SAM" id="Phobius"/>
    </source>
</evidence>
<keyword evidence="3" id="KW-1185">Reference proteome</keyword>
<dbReference type="PANTHER" id="PTHR43471">
    <property type="entry name" value="ABC TRANSPORTER PERMEASE"/>
    <property type="match status" value="1"/>
</dbReference>
<proteinExistence type="predicted"/>
<dbReference type="AlphaFoldDB" id="A0A2K8LA81"/>
<feature type="transmembrane region" description="Helical" evidence="1">
    <location>
        <begin position="101"/>
        <end position="126"/>
    </location>
</feature>
<dbReference type="KEGG" id="mfn:Ga0123462_0985"/>
<feature type="transmembrane region" description="Helical" evidence="1">
    <location>
        <begin position="146"/>
        <end position="166"/>
    </location>
</feature>
<feature type="transmembrane region" description="Helical" evidence="1">
    <location>
        <begin position="64"/>
        <end position="89"/>
    </location>
</feature>
<sequence>MNQLFSLIWFTLKEMAGQRIYKTILLTLIIIPWLMLIPTSLFMLDLGKVFMDMLFASQHAWLSAYLFFLAVPLLARDIEQGICSIFLTLPMSREKYLWGRFIGVVSSILPLLVCYISSSIAAFIWAESTWPVYVSANASLSFSFGSLLILMPYLALAAILFLIAAGATGSAEITVFLFSIWLICWSLPPVLDAMQSSEVAKETPAWIGMLLHSINQLLPDLSSSQISLRLAHSLPLSASSVISYCLQHIAYAAVAIMAATAVFNRRDLK</sequence>
<dbReference type="EMBL" id="CP018800">
    <property type="protein sequence ID" value="ATX81854.1"/>
    <property type="molecule type" value="Genomic_DNA"/>
</dbReference>
<dbReference type="Proteomes" id="UP000231637">
    <property type="component" value="Chromosome"/>
</dbReference>
<organism evidence="2 3">
    <name type="scientific">Mariprofundus ferrinatatus</name>
    <dbReference type="NCBI Taxonomy" id="1921087"/>
    <lineage>
        <taxon>Bacteria</taxon>
        <taxon>Pseudomonadati</taxon>
        <taxon>Pseudomonadota</taxon>
        <taxon>Candidatius Mariprofundia</taxon>
        <taxon>Mariprofundales</taxon>
        <taxon>Mariprofundaceae</taxon>
        <taxon>Mariprofundus</taxon>
    </lineage>
</organism>
<feature type="transmembrane region" description="Helical" evidence="1">
    <location>
        <begin position="173"/>
        <end position="191"/>
    </location>
</feature>
<keyword evidence="1" id="KW-1133">Transmembrane helix</keyword>
<dbReference type="PANTHER" id="PTHR43471:SF10">
    <property type="entry name" value="SLL1107 PROTEIN"/>
    <property type="match status" value="1"/>
</dbReference>
<reference evidence="2 3" key="1">
    <citation type="submission" date="2016-12" db="EMBL/GenBank/DDBJ databases">
        <title>Isolation and genomic insights into novel planktonic Zetaproteobacteria from stratified waters of the Chesapeake Bay.</title>
        <authorList>
            <person name="McAllister S.M."/>
            <person name="Kato S."/>
            <person name="Chan C.S."/>
            <person name="Chiu B.K."/>
            <person name="Field E.K."/>
        </authorList>
    </citation>
    <scope>NUCLEOTIDE SEQUENCE [LARGE SCALE GENOMIC DNA]</scope>
    <source>
        <strain evidence="2 3">CP-8</strain>
    </source>
</reference>
<feature type="transmembrane region" description="Helical" evidence="1">
    <location>
        <begin position="20"/>
        <end position="44"/>
    </location>
</feature>
<feature type="transmembrane region" description="Helical" evidence="1">
    <location>
        <begin position="241"/>
        <end position="263"/>
    </location>
</feature>